<evidence type="ECO:0000313" key="1">
    <source>
        <dbReference type="EMBL" id="KKN49902.1"/>
    </source>
</evidence>
<sequence>MQIGMQRSFSAHGAKGECGCVRFEVGSQTVQIPVMVKTIFMGFGQTKTGDCLNSLVCTCDNKIVDGKTTFTRYGGFYGDDPEMNFLILGW</sequence>
<accession>A0A0F9RJB1</accession>
<dbReference type="EMBL" id="LAZR01001145">
    <property type="protein sequence ID" value="KKN49902.1"/>
    <property type="molecule type" value="Genomic_DNA"/>
</dbReference>
<name>A0A0F9RJB1_9ZZZZ</name>
<dbReference type="AlphaFoldDB" id="A0A0F9RJB1"/>
<reference evidence="1" key="1">
    <citation type="journal article" date="2015" name="Nature">
        <title>Complex archaea that bridge the gap between prokaryotes and eukaryotes.</title>
        <authorList>
            <person name="Spang A."/>
            <person name="Saw J.H."/>
            <person name="Jorgensen S.L."/>
            <person name="Zaremba-Niedzwiedzka K."/>
            <person name="Martijn J."/>
            <person name="Lind A.E."/>
            <person name="van Eijk R."/>
            <person name="Schleper C."/>
            <person name="Guy L."/>
            <person name="Ettema T.J."/>
        </authorList>
    </citation>
    <scope>NUCLEOTIDE SEQUENCE</scope>
</reference>
<protein>
    <submittedName>
        <fullName evidence="1">Uncharacterized protein</fullName>
    </submittedName>
</protein>
<gene>
    <name evidence="1" type="ORF">LCGC14_0638280</name>
</gene>
<organism evidence="1">
    <name type="scientific">marine sediment metagenome</name>
    <dbReference type="NCBI Taxonomy" id="412755"/>
    <lineage>
        <taxon>unclassified sequences</taxon>
        <taxon>metagenomes</taxon>
        <taxon>ecological metagenomes</taxon>
    </lineage>
</organism>
<proteinExistence type="predicted"/>
<comment type="caution">
    <text evidence="1">The sequence shown here is derived from an EMBL/GenBank/DDBJ whole genome shotgun (WGS) entry which is preliminary data.</text>
</comment>